<dbReference type="InterPro" id="IPR052920">
    <property type="entry name" value="DNA-binding_regulatory"/>
</dbReference>
<dbReference type="Proteomes" id="UP001470230">
    <property type="component" value="Unassembled WGS sequence"/>
</dbReference>
<comment type="caution">
    <text evidence="2">The sequence shown here is derived from an EMBL/GenBank/DDBJ whole genome shotgun (WGS) entry which is preliminary data.</text>
</comment>
<gene>
    <name evidence="2" type="ORF">M9Y10_029319</name>
</gene>
<dbReference type="Gene3D" id="3.40.50.1820">
    <property type="entry name" value="alpha/beta hydrolase"/>
    <property type="match status" value="1"/>
</dbReference>
<proteinExistence type="predicted"/>
<dbReference type="EMBL" id="JAPFFF010000004">
    <property type="protein sequence ID" value="KAK8892097.1"/>
    <property type="molecule type" value="Genomic_DNA"/>
</dbReference>
<accession>A0ABR2KNV0</accession>
<dbReference type="SUPFAM" id="SSF53474">
    <property type="entry name" value="alpha/beta-Hydrolases"/>
    <property type="match status" value="1"/>
</dbReference>
<organism evidence="2 3">
    <name type="scientific">Tritrichomonas musculus</name>
    <dbReference type="NCBI Taxonomy" id="1915356"/>
    <lineage>
        <taxon>Eukaryota</taxon>
        <taxon>Metamonada</taxon>
        <taxon>Parabasalia</taxon>
        <taxon>Tritrichomonadida</taxon>
        <taxon>Tritrichomonadidae</taxon>
        <taxon>Tritrichomonas</taxon>
    </lineage>
</organism>
<dbReference type="InterPro" id="IPR022742">
    <property type="entry name" value="Hydrolase_4"/>
</dbReference>
<sequence>MFQKGAKLIIRPPRSTYDLTKLPLIAEVPNFGVIQRTSLPFSNNRGQTMYGSLYKAPNPIVDACIIYLHGNASNQLEGRFLVSLFCPIGISVFCFDFAGCGCSDGKYISLGYYENQDLDVVIDMLETQFGFHQFLLWGRSMGASVSILALERSEKIKAAVVDSPYISIRSLIKQLGRARKVPDWFIKTSTENVRKKILEKASFDIYEVSPLEKVSNITKPILFIHGIDDDFVIKRNSEILYDRCNSEYKEIQLVPGEHDTNRPPETIKYATTFLCKAVGLNIQFAKPKDSDKTETNISNEAQSSKQHFNNVNDMLHKMKKSC</sequence>
<evidence type="ECO:0000313" key="3">
    <source>
        <dbReference type="Proteomes" id="UP001470230"/>
    </source>
</evidence>
<reference evidence="2 3" key="1">
    <citation type="submission" date="2024-04" db="EMBL/GenBank/DDBJ databases">
        <title>Tritrichomonas musculus Genome.</title>
        <authorList>
            <person name="Alves-Ferreira E."/>
            <person name="Grigg M."/>
            <person name="Lorenzi H."/>
            <person name="Galac M."/>
        </authorList>
    </citation>
    <scope>NUCLEOTIDE SEQUENCE [LARGE SCALE GENOMIC DNA]</scope>
    <source>
        <strain evidence="2 3">EAF2021</strain>
    </source>
</reference>
<keyword evidence="3" id="KW-1185">Reference proteome</keyword>
<name>A0ABR2KNV0_9EUKA</name>
<dbReference type="Pfam" id="PF12146">
    <property type="entry name" value="Hydrolase_4"/>
    <property type="match status" value="1"/>
</dbReference>
<evidence type="ECO:0000259" key="1">
    <source>
        <dbReference type="Pfam" id="PF12146"/>
    </source>
</evidence>
<dbReference type="PANTHER" id="PTHR43358">
    <property type="entry name" value="ALPHA/BETA-HYDROLASE"/>
    <property type="match status" value="1"/>
</dbReference>
<dbReference type="PANTHER" id="PTHR43358:SF4">
    <property type="entry name" value="ALPHA_BETA HYDROLASE FOLD-1 DOMAIN-CONTAINING PROTEIN"/>
    <property type="match status" value="1"/>
</dbReference>
<protein>
    <recommendedName>
        <fullName evidence="1">Serine aminopeptidase S33 domain-containing protein</fullName>
    </recommendedName>
</protein>
<feature type="domain" description="Serine aminopeptidase S33" evidence="1">
    <location>
        <begin position="62"/>
        <end position="189"/>
    </location>
</feature>
<dbReference type="InterPro" id="IPR029058">
    <property type="entry name" value="AB_hydrolase_fold"/>
</dbReference>
<evidence type="ECO:0000313" key="2">
    <source>
        <dbReference type="EMBL" id="KAK8892097.1"/>
    </source>
</evidence>